<feature type="domain" description="DHFR" evidence="8">
    <location>
        <begin position="1"/>
        <end position="147"/>
    </location>
</feature>
<dbReference type="InterPro" id="IPR001796">
    <property type="entry name" value="DHFR_dom"/>
</dbReference>
<organism evidence="9">
    <name type="scientific">uncultured Mycoplasmataceae bacterium</name>
    <dbReference type="NCBI Taxonomy" id="300027"/>
    <lineage>
        <taxon>Bacteria</taxon>
        <taxon>Bacillati</taxon>
        <taxon>Mycoplasmatota</taxon>
        <taxon>Mollicutes</taxon>
        <taxon>Mycoplasmataceae</taxon>
        <taxon>environmental samples</taxon>
    </lineage>
</organism>
<dbReference type="PRINTS" id="PR00070">
    <property type="entry name" value="DHFR"/>
</dbReference>
<evidence type="ECO:0000256" key="6">
    <source>
        <dbReference type="ARBA" id="ARBA00023002"/>
    </source>
</evidence>
<dbReference type="UniPathway" id="UPA00077">
    <property type="reaction ID" value="UER00158"/>
</dbReference>
<dbReference type="GO" id="GO:0006730">
    <property type="term" value="P:one-carbon metabolic process"/>
    <property type="evidence" value="ECO:0007669"/>
    <property type="project" value="UniProtKB-KW"/>
</dbReference>
<dbReference type="EC" id="1.5.1.3" evidence="3"/>
<dbReference type="GO" id="GO:0050661">
    <property type="term" value="F:NADP binding"/>
    <property type="evidence" value="ECO:0007669"/>
    <property type="project" value="InterPro"/>
</dbReference>
<dbReference type="GO" id="GO:0046655">
    <property type="term" value="P:folic acid metabolic process"/>
    <property type="evidence" value="ECO:0007669"/>
    <property type="project" value="TreeGrafter"/>
</dbReference>
<dbReference type="CDD" id="cd00209">
    <property type="entry name" value="DHFR"/>
    <property type="match status" value="1"/>
</dbReference>
<protein>
    <recommendedName>
        <fullName evidence="3">dihydrofolate reductase</fullName>
        <ecNumber evidence="3">1.5.1.3</ecNumber>
    </recommendedName>
</protein>
<reference evidence="9" key="1">
    <citation type="journal article" date="2020" name="J. ISSAAS">
        <title>Lactobacilli and other gastrointestinal microbiota of Peromyscus leucopus, reservoir host for agents of Lyme disease and other zoonoses in North America.</title>
        <authorList>
            <person name="Milovic A."/>
            <person name="Bassam K."/>
            <person name="Shao H."/>
            <person name="Chatzistamou I."/>
            <person name="Tufts D.M."/>
            <person name="Diuk-Wasser M."/>
            <person name="Barbour A.G."/>
        </authorList>
    </citation>
    <scope>NUCLEOTIDE SEQUENCE</scope>
    <source>
        <strain evidence="9">LL85</strain>
    </source>
</reference>
<dbReference type="Gene3D" id="3.40.430.10">
    <property type="entry name" value="Dihydrofolate Reductase, subunit A"/>
    <property type="match status" value="1"/>
</dbReference>
<evidence type="ECO:0000256" key="3">
    <source>
        <dbReference type="ARBA" id="ARBA00012856"/>
    </source>
</evidence>
<keyword evidence="5" id="KW-0521">NADP</keyword>
<dbReference type="Pfam" id="PF00186">
    <property type="entry name" value="DHFR_1"/>
    <property type="match status" value="1"/>
</dbReference>
<sequence length="147" mass="16984">MIWCEDANHGIGINNKMPWDIKEEMRHFIKTTKGHTVVMGRKTFESIGKPLPNRTNIVLTNNPDLKIDGVQIIHDFNKIIELAKSQDIFIIGGASIYKQFLPFADELVISKLPDTYHCTEYLNFDLSNFKLKNTEDFGLFKVNYYAK</sequence>
<dbReference type="InterPro" id="IPR017925">
    <property type="entry name" value="DHFR_CS"/>
</dbReference>
<evidence type="ECO:0000256" key="5">
    <source>
        <dbReference type="ARBA" id="ARBA00022857"/>
    </source>
</evidence>
<keyword evidence="4" id="KW-0554">One-carbon metabolism</keyword>
<evidence type="ECO:0000256" key="4">
    <source>
        <dbReference type="ARBA" id="ARBA00022563"/>
    </source>
</evidence>
<gene>
    <name evidence="9" type="primary">dfrA</name>
    <name evidence="9" type="ORF">PlMoll_0690</name>
</gene>
<keyword evidence="6 9" id="KW-0560">Oxidoreductase</keyword>
<dbReference type="AlphaFoldDB" id="A0A6G9HI82"/>
<dbReference type="EMBL" id="MN991199">
    <property type="protein sequence ID" value="QIQ09906.1"/>
    <property type="molecule type" value="Genomic_DNA"/>
</dbReference>
<dbReference type="GO" id="GO:0046452">
    <property type="term" value="P:dihydrofolate metabolic process"/>
    <property type="evidence" value="ECO:0007669"/>
    <property type="project" value="TreeGrafter"/>
</dbReference>
<evidence type="ECO:0000313" key="9">
    <source>
        <dbReference type="EMBL" id="QIQ09906.1"/>
    </source>
</evidence>
<dbReference type="PROSITE" id="PS00075">
    <property type="entry name" value="DHFR_1"/>
    <property type="match status" value="1"/>
</dbReference>
<proteinExistence type="inferred from homology"/>
<dbReference type="InterPro" id="IPR012259">
    <property type="entry name" value="DHFR"/>
</dbReference>
<name>A0A6G9HI82_9MOLU</name>
<dbReference type="PANTHER" id="PTHR48069:SF3">
    <property type="entry name" value="DIHYDROFOLATE REDUCTASE"/>
    <property type="match status" value="1"/>
</dbReference>
<dbReference type="PANTHER" id="PTHR48069">
    <property type="entry name" value="DIHYDROFOLATE REDUCTASE"/>
    <property type="match status" value="1"/>
</dbReference>
<dbReference type="GO" id="GO:0005829">
    <property type="term" value="C:cytosol"/>
    <property type="evidence" value="ECO:0007669"/>
    <property type="project" value="TreeGrafter"/>
</dbReference>
<dbReference type="PROSITE" id="PS51330">
    <property type="entry name" value="DHFR_2"/>
    <property type="match status" value="1"/>
</dbReference>
<evidence type="ECO:0000259" key="8">
    <source>
        <dbReference type="PROSITE" id="PS51330"/>
    </source>
</evidence>
<evidence type="ECO:0000256" key="1">
    <source>
        <dbReference type="ARBA" id="ARBA00004903"/>
    </source>
</evidence>
<dbReference type="GO" id="GO:0046654">
    <property type="term" value="P:tetrahydrofolate biosynthetic process"/>
    <property type="evidence" value="ECO:0007669"/>
    <property type="project" value="UniProtKB-UniPathway"/>
</dbReference>
<accession>A0A6G9HI82</accession>
<dbReference type="SUPFAM" id="SSF53597">
    <property type="entry name" value="Dihydrofolate reductase-like"/>
    <property type="match status" value="1"/>
</dbReference>
<dbReference type="GO" id="GO:0004146">
    <property type="term" value="F:dihydrofolate reductase activity"/>
    <property type="evidence" value="ECO:0007669"/>
    <property type="project" value="UniProtKB-EC"/>
</dbReference>
<evidence type="ECO:0000256" key="7">
    <source>
        <dbReference type="RuleBase" id="RU004474"/>
    </source>
</evidence>
<evidence type="ECO:0000256" key="2">
    <source>
        <dbReference type="ARBA" id="ARBA00009539"/>
    </source>
</evidence>
<comment type="pathway">
    <text evidence="1">Cofactor biosynthesis; tetrahydrofolate biosynthesis; 5,6,7,8-tetrahydrofolate from 7,8-dihydrofolate: step 1/1.</text>
</comment>
<comment type="similarity">
    <text evidence="2 7">Belongs to the dihydrofolate reductase family.</text>
</comment>
<dbReference type="InterPro" id="IPR024072">
    <property type="entry name" value="DHFR-like_dom_sf"/>
</dbReference>